<reference evidence="1" key="2">
    <citation type="submission" date="2022-06" db="UniProtKB">
        <authorList>
            <consortium name="EnsemblMetazoa"/>
        </authorList>
    </citation>
    <scope>IDENTIFICATION</scope>
</reference>
<dbReference type="Proteomes" id="UP000007819">
    <property type="component" value="Chromosome X"/>
</dbReference>
<organism evidence="1 2">
    <name type="scientific">Acyrthosiphon pisum</name>
    <name type="common">Pea aphid</name>
    <dbReference type="NCBI Taxonomy" id="7029"/>
    <lineage>
        <taxon>Eukaryota</taxon>
        <taxon>Metazoa</taxon>
        <taxon>Ecdysozoa</taxon>
        <taxon>Arthropoda</taxon>
        <taxon>Hexapoda</taxon>
        <taxon>Insecta</taxon>
        <taxon>Pterygota</taxon>
        <taxon>Neoptera</taxon>
        <taxon>Paraneoptera</taxon>
        <taxon>Hemiptera</taxon>
        <taxon>Sternorrhyncha</taxon>
        <taxon>Aphidomorpha</taxon>
        <taxon>Aphidoidea</taxon>
        <taxon>Aphididae</taxon>
        <taxon>Macrosiphini</taxon>
        <taxon>Acyrthosiphon</taxon>
    </lineage>
</organism>
<dbReference type="KEGG" id="api:107883368"/>
<name>A0A8R2JLD3_ACYPI</name>
<reference evidence="2" key="1">
    <citation type="submission" date="2010-06" db="EMBL/GenBank/DDBJ databases">
        <authorList>
            <person name="Jiang H."/>
            <person name="Abraham K."/>
            <person name="Ali S."/>
            <person name="Alsbrooks S.L."/>
            <person name="Anim B.N."/>
            <person name="Anosike U.S."/>
            <person name="Attaway T."/>
            <person name="Bandaranaike D.P."/>
            <person name="Battles P.K."/>
            <person name="Bell S.N."/>
            <person name="Bell A.V."/>
            <person name="Beltran B."/>
            <person name="Bickham C."/>
            <person name="Bustamante Y."/>
            <person name="Caleb T."/>
            <person name="Canada A."/>
            <person name="Cardenas V."/>
            <person name="Carter K."/>
            <person name="Chacko J."/>
            <person name="Chandrabose M.N."/>
            <person name="Chavez D."/>
            <person name="Chavez A."/>
            <person name="Chen L."/>
            <person name="Chu H.-S."/>
            <person name="Claassen K.J."/>
            <person name="Cockrell R."/>
            <person name="Collins M."/>
            <person name="Cooper J.A."/>
            <person name="Cree A."/>
            <person name="Curry S.M."/>
            <person name="Da Y."/>
            <person name="Dao M.D."/>
            <person name="Das B."/>
            <person name="Davila M.-L."/>
            <person name="Davy-Carroll L."/>
            <person name="Denson S."/>
            <person name="Dinh H."/>
            <person name="Ebong V.E."/>
            <person name="Edwards J.R."/>
            <person name="Egan A."/>
            <person name="El-Daye J."/>
            <person name="Escobedo L."/>
            <person name="Fernandez S."/>
            <person name="Fernando P.R."/>
            <person name="Flagg N."/>
            <person name="Forbes L.D."/>
            <person name="Fowler R.G."/>
            <person name="Fu Q."/>
            <person name="Gabisi R.A."/>
            <person name="Ganer J."/>
            <person name="Garbino Pronczuk A."/>
            <person name="Garcia R.M."/>
            <person name="Garner T."/>
            <person name="Garrett T.E."/>
            <person name="Gonzalez D.A."/>
            <person name="Hamid H."/>
            <person name="Hawkins E.S."/>
            <person name="Hirani K."/>
            <person name="Hogues M.E."/>
            <person name="Hollins B."/>
            <person name="Hsiao C.-H."/>
            <person name="Jabil R."/>
            <person name="James M.L."/>
            <person name="Jhangiani S.N."/>
            <person name="Johnson B."/>
            <person name="Johnson Q."/>
            <person name="Joshi V."/>
            <person name="Kalu J.B."/>
            <person name="Kam C."/>
            <person name="Kashfia A."/>
            <person name="Keebler J."/>
            <person name="Kisamo H."/>
            <person name="Kovar C.L."/>
            <person name="Lago L.A."/>
            <person name="Lai C.-Y."/>
            <person name="Laidlaw J."/>
            <person name="Lara F."/>
            <person name="Le T.-K."/>
            <person name="Lee S.L."/>
            <person name="Legall F.H."/>
            <person name="Lemon S.J."/>
            <person name="Lewis L.R."/>
            <person name="Li B."/>
            <person name="Liu Y."/>
            <person name="Liu Y.-S."/>
            <person name="Lopez J."/>
            <person name="Lozado R.J."/>
            <person name="Lu J."/>
            <person name="Madu R.C."/>
            <person name="Maheshwari M."/>
            <person name="Maheshwari R."/>
            <person name="Malloy K."/>
            <person name="Martinez E."/>
            <person name="Mathew T."/>
            <person name="Mercado I.C."/>
            <person name="Mercado C."/>
            <person name="Meyer B."/>
            <person name="Montgomery K."/>
            <person name="Morgan M.B."/>
            <person name="Munidasa M."/>
            <person name="Nazareth L.V."/>
            <person name="Nelson J."/>
            <person name="Ng B.M."/>
            <person name="Nguyen N.B."/>
            <person name="Nguyen P.Q."/>
            <person name="Nguyen T."/>
            <person name="Obregon M."/>
            <person name="Okwuonu G.O."/>
            <person name="Onwere C.G."/>
            <person name="Orozco G."/>
            <person name="Parra A."/>
            <person name="Patel S."/>
            <person name="Patil S."/>
            <person name="Perez A."/>
            <person name="Perez Y."/>
            <person name="Pham C."/>
            <person name="Primus E.L."/>
            <person name="Pu L.-L."/>
            <person name="Puazo M."/>
            <person name="Qin X."/>
            <person name="Quiroz J.B."/>
            <person name="Reese J."/>
            <person name="Richards S."/>
            <person name="Rives C.M."/>
            <person name="Robberts R."/>
            <person name="Ruiz S.J."/>
            <person name="Ruiz M.J."/>
            <person name="Santibanez J."/>
            <person name="Schneider B.W."/>
            <person name="Sisson I."/>
            <person name="Smith M."/>
            <person name="Sodergren E."/>
            <person name="Song X.-Z."/>
            <person name="Song B.B."/>
            <person name="Summersgill H."/>
            <person name="Thelus R."/>
            <person name="Thornton R.D."/>
            <person name="Trejos Z.Y."/>
            <person name="Usmani K."/>
            <person name="Vattathil S."/>
            <person name="Villasana D."/>
            <person name="Walker D.L."/>
            <person name="Wang S."/>
            <person name="Wang K."/>
            <person name="White C.S."/>
            <person name="Williams A.C."/>
            <person name="Williamson J."/>
            <person name="Wilson K."/>
            <person name="Woghiren I.O."/>
            <person name="Woodworth J.R."/>
            <person name="Worley K.C."/>
            <person name="Wright R.A."/>
            <person name="Wu W."/>
            <person name="Young L."/>
            <person name="Zhang L."/>
            <person name="Zhang J."/>
            <person name="Zhu Y."/>
            <person name="Muzny D.M."/>
            <person name="Weinstock G."/>
            <person name="Gibbs R.A."/>
        </authorList>
    </citation>
    <scope>NUCLEOTIDE SEQUENCE [LARGE SCALE GENOMIC DNA]</scope>
    <source>
        <strain evidence="2">LSR1</strain>
    </source>
</reference>
<protein>
    <submittedName>
        <fullName evidence="1">Uncharacterized protein</fullName>
    </submittedName>
</protein>
<accession>A0A8R2JLD3</accession>
<proteinExistence type="predicted"/>
<dbReference type="RefSeq" id="XP_029341533.1">
    <property type="nucleotide sequence ID" value="XM_029485673.1"/>
</dbReference>
<evidence type="ECO:0000313" key="2">
    <source>
        <dbReference type="Proteomes" id="UP000007819"/>
    </source>
</evidence>
<sequence>MVKNATLGVNSAQQIVGEVTQNLNDAVLAQLPKLNTLKRKLRRVKERATWHPPCPTSIRDLIIPDQYMCLSGGSQFLLHDSGVHDDERFIIVGSMTGLRALSMSTRWHADGTFKTTPLIFKQLYSIHAEIGNNSLVAGAFILRTRMTEEDNIFNRC</sequence>
<keyword evidence="2" id="KW-1185">Reference proteome</keyword>
<dbReference type="AlphaFoldDB" id="A0A8R2JLD3"/>
<evidence type="ECO:0000313" key="1">
    <source>
        <dbReference type="EnsemblMetazoa" id="XP_029341533.1"/>
    </source>
</evidence>
<dbReference type="GeneID" id="107883368"/>
<dbReference type="OrthoDB" id="10000082at2759"/>
<dbReference type="EnsemblMetazoa" id="XM_029485673.1">
    <property type="protein sequence ID" value="XP_029341533.1"/>
    <property type="gene ID" value="LOC107883368"/>
</dbReference>